<keyword evidence="3" id="KW-1185">Reference proteome</keyword>
<dbReference type="GO" id="GO:0042834">
    <property type="term" value="F:peptidoglycan binding"/>
    <property type="evidence" value="ECO:0007669"/>
    <property type="project" value="InterPro"/>
</dbReference>
<accession>A0A1I2BEP1</accession>
<name>A0A1I2BEP1_9BACT</name>
<feature type="domain" description="SPOR" evidence="1">
    <location>
        <begin position="57"/>
        <end position="134"/>
    </location>
</feature>
<dbReference type="AlphaFoldDB" id="A0A1I2BEP1"/>
<sequence length="137" mass="15833">MKSKYLLILFVVALAACKSKESKEELQVEVAPQDTVQQVVMPEPKPEEPTVEIDMGVNLDDKFFLVVDSYTVKEFAESWNKKYQKMGYNSAVIMRNEDGYYRVAVQSFNDFEMAKNALDVLRQEEDFSNAWVMVIDK</sequence>
<gene>
    <name evidence="2" type="ORF">SAMN05216283_101396</name>
</gene>
<reference evidence="2 3" key="1">
    <citation type="submission" date="2016-10" db="EMBL/GenBank/DDBJ databases">
        <authorList>
            <person name="de Groot N.N."/>
        </authorList>
    </citation>
    <scope>NUCLEOTIDE SEQUENCE [LARGE SCALE GENOMIC DNA]</scope>
    <source>
        <strain evidence="2 3">CGMCC 1.9156</strain>
    </source>
</reference>
<dbReference type="InterPro" id="IPR007730">
    <property type="entry name" value="SPOR-like_dom"/>
</dbReference>
<protein>
    <submittedName>
        <fullName evidence="2">Sporulation related domain-containing protein</fullName>
    </submittedName>
</protein>
<dbReference type="Pfam" id="PF05036">
    <property type="entry name" value="SPOR"/>
    <property type="match status" value="1"/>
</dbReference>
<evidence type="ECO:0000313" key="3">
    <source>
        <dbReference type="Proteomes" id="UP000198964"/>
    </source>
</evidence>
<dbReference type="STRING" id="655355.SAMN05216283_101396"/>
<dbReference type="RefSeq" id="WP_093918140.1">
    <property type="nucleotide sequence ID" value="NZ_FONW01000001.1"/>
</dbReference>
<evidence type="ECO:0000313" key="2">
    <source>
        <dbReference type="EMBL" id="SFE54615.1"/>
    </source>
</evidence>
<evidence type="ECO:0000259" key="1">
    <source>
        <dbReference type="PROSITE" id="PS51724"/>
    </source>
</evidence>
<dbReference type="Gene3D" id="3.30.70.1070">
    <property type="entry name" value="Sporulation related repeat"/>
    <property type="match status" value="1"/>
</dbReference>
<dbReference type="PROSITE" id="PS51257">
    <property type="entry name" value="PROKAR_LIPOPROTEIN"/>
    <property type="match status" value="1"/>
</dbReference>
<dbReference type="InterPro" id="IPR036680">
    <property type="entry name" value="SPOR-like_sf"/>
</dbReference>
<dbReference type="SUPFAM" id="SSF110997">
    <property type="entry name" value="Sporulation related repeat"/>
    <property type="match status" value="1"/>
</dbReference>
<organism evidence="2 3">
    <name type="scientific">Sunxiuqinia elliptica</name>
    <dbReference type="NCBI Taxonomy" id="655355"/>
    <lineage>
        <taxon>Bacteria</taxon>
        <taxon>Pseudomonadati</taxon>
        <taxon>Bacteroidota</taxon>
        <taxon>Bacteroidia</taxon>
        <taxon>Marinilabiliales</taxon>
        <taxon>Prolixibacteraceae</taxon>
        <taxon>Sunxiuqinia</taxon>
    </lineage>
</organism>
<dbReference type="EMBL" id="FONW01000001">
    <property type="protein sequence ID" value="SFE54615.1"/>
    <property type="molecule type" value="Genomic_DNA"/>
</dbReference>
<dbReference type="PROSITE" id="PS51724">
    <property type="entry name" value="SPOR"/>
    <property type="match status" value="1"/>
</dbReference>
<proteinExistence type="predicted"/>
<dbReference type="Proteomes" id="UP000198964">
    <property type="component" value="Unassembled WGS sequence"/>
</dbReference>